<evidence type="ECO:0000313" key="1">
    <source>
        <dbReference type="EMBL" id="MPC31837.1"/>
    </source>
</evidence>
<proteinExistence type="predicted"/>
<organism evidence="1 2">
    <name type="scientific">Portunus trituberculatus</name>
    <name type="common">Swimming crab</name>
    <name type="synonym">Neptunus trituberculatus</name>
    <dbReference type="NCBI Taxonomy" id="210409"/>
    <lineage>
        <taxon>Eukaryota</taxon>
        <taxon>Metazoa</taxon>
        <taxon>Ecdysozoa</taxon>
        <taxon>Arthropoda</taxon>
        <taxon>Crustacea</taxon>
        <taxon>Multicrustacea</taxon>
        <taxon>Malacostraca</taxon>
        <taxon>Eumalacostraca</taxon>
        <taxon>Eucarida</taxon>
        <taxon>Decapoda</taxon>
        <taxon>Pleocyemata</taxon>
        <taxon>Brachyura</taxon>
        <taxon>Eubrachyura</taxon>
        <taxon>Portunoidea</taxon>
        <taxon>Portunidae</taxon>
        <taxon>Portuninae</taxon>
        <taxon>Portunus</taxon>
    </lineage>
</organism>
<evidence type="ECO:0000313" key="2">
    <source>
        <dbReference type="Proteomes" id="UP000324222"/>
    </source>
</evidence>
<gene>
    <name evidence="1" type="ORF">E2C01_025137</name>
</gene>
<dbReference type="AlphaFoldDB" id="A0A5B7EES3"/>
<dbReference type="EMBL" id="VSRR010002513">
    <property type="protein sequence ID" value="MPC31837.1"/>
    <property type="molecule type" value="Genomic_DNA"/>
</dbReference>
<protein>
    <submittedName>
        <fullName evidence="1">Uncharacterized protein</fullName>
    </submittedName>
</protein>
<reference evidence="1 2" key="1">
    <citation type="submission" date="2019-05" db="EMBL/GenBank/DDBJ databases">
        <title>Another draft genome of Portunus trituberculatus and its Hox gene families provides insights of decapod evolution.</title>
        <authorList>
            <person name="Jeong J.-H."/>
            <person name="Song I."/>
            <person name="Kim S."/>
            <person name="Choi T."/>
            <person name="Kim D."/>
            <person name="Ryu S."/>
            <person name="Kim W."/>
        </authorList>
    </citation>
    <scope>NUCLEOTIDE SEQUENCE [LARGE SCALE GENOMIC DNA]</scope>
    <source>
        <tissue evidence="1">Muscle</tissue>
    </source>
</reference>
<accession>A0A5B7EES3</accession>
<comment type="caution">
    <text evidence="1">The sequence shown here is derived from an EMBL/GenBank/DDBJ whole genome shotgun (WGS) entry which is preliminary data.</text>
</comment>
<keyword evidence="2" id="KW-1185">Reference proteome</keyword>
<name>A0A5B7EES3_PORTR</name>
<dbReference type="Proteomes" id="UP000324222">
    <property type="component" value="Unassembled WGS sequence"/>
</dbReference>
<sequence length="163" mass="17918">MEQQLGKAAASPVSPVAGIMSARVSASGAMTRTCPRTHHLPPALPSRAPCPQALTLAPFTLFLLRFLTLQEIISSLWCETRDGRQQEARVGVFSAAGSSVSRVMCVITAQPSRRARLPPPAWKPGRSGALRHRWLRHYARRIYSSIMSCHTSETNDTLLLRES</sequence>